<gene>
    <name evidence="2" type="ORF">EVA97_04005</name>
</gene>
<protein>
    <submittedName>
        <fullName evidence="2">Uncharacterized protein</fullName>
    </submittedName>
</protein>
<reference evidence="2 3" key="1">
    <citation type="submission" date="2019-02" db="EMBL/GenBank/DDBJ databases">
        <title>Prokaryotic population dynamics and viral predation in marine succession experiment using metagenomics: the confinement effect.</title>
        <authorList>
            <person name="Haro-Moreno J.M."/>
            <person name="Rodriguez-Valera F."/>
            <person name="Lopez-Perez M."/>
        </authorList>
    </citation>
    <scope>NUCLEOTIDE SEQUENCE [LARGE SCALE GENOMIC DNA]</scope>
    <source>
        <strain evidence="2">MED-G164</strain>
    </source>
</reference>
<name>A0A520N2B3_9GAMM</name>
<keyword evidence="1" id="KW-1133">Transmembrane helix</keyword>
<accession>A0A520N2B3</accession>
<keyword evidence="1" id="KW-0472">Membrane</keyword>
<organism evidence="2 3">
    <name type="scientific">SAR86 cluster bacterium</name>
    <dbReference type="NCBI Taxonomy" id="2030880"/>
    <lineage>
        <taxon>Bacteria</taxon>
        <taxon>Pseudomonadati</taxon>
        <taxon>Pseudomonadota</taxon>
        <taxon>Gammaproteobacteria</taxon>
        <taxon>SAR86 cluster</taxon>
    </lineage>
</organism>
<sequence length="109" mass="12101">MKTDSLKLKIVIAINALILALGALTNLIFMPIAIGYIASIITVYYMGSKISDATLNVGYIWLSKWTLFIIFLILIGINTPDTFLHAMALFIFFNVSVNPAIFILKQETS</sequence>
<feature type="transmembrane region" description="Helical" evidence="1">
    <location>
        <begin position="83"/>
        <end position="104"/>
    </location>
</feature>
<feature type="transmembrane region" description="Helical" evidence="1">
    <location>
        <begin position="12"/>
        <end position="45"/>
    </location>
</feature>
<keyword evidence="1" id="KW-0812">Transmembrane</keyword>
<dbReference type="AlphaFoldDB" id="A0A520N2B3"/>
<proteinExistence type="predicted"/>
<feature type="transmembrane region" description="Helical" evidence="1">
    <location>
        <begin position="57"/>
        <end position="77"/>
    </location>
</feature>
<comment type="caution">
    <text evidence="2">The sequence shown here is derived from an EMBL/GenBank/DDBJ whole genome shotgun (WGS) entry which is preliminary data.</text>
</comment>
<evidence type="ECO:0000256" key="1">
    <source>
        <dbReference type="SAM" id="Phobius"/>
    </source>
</evidence>
<evidence type="ECO:0000313" key="3">
    <source>
        <dbReference type="Proteomes" id="UP000315283"/>
    </source>
</evidence>
<dbReference type="Proteomes" id="UP000315283">
    <property type="component" value="Unassembled WGS sequence"/>
</dbReference>
<evidence type="ECO:0000313" key="2">
    <source>
        <dbReference type="EMBL" id="RZO27617.1"/>
    </source>
</evidence>
<dbReference type="EMBL" id="SHBJ01000035">
    <property type="protein sequence ID" value="RZO27617.1"/>
    <property type="molecule type" value="Genomic_DNA"/>
</dbReference>